<evidence type="ECO:0000256" key="5">
    <source>
        <dbReference type="ARBA" id="ARBA00022777"/>
    </source>
</evidence>
<evidence type="ECO:0000259" key="13">
    <source>
        <dbReference type="PROSITE" id="PS50011"/>
    </source>
</evidence>
<evidence type="ECO:0000313" key="14">
    <source>
        <dbReference type="EMBL" id="CEG36508.1"/>
    </source>
</evidence>
<dbReference type="Gene3D" id="3.30.200.20">
    <property type="entry name" value="Phosphorylase Kinase, domain 1"/>
    <property type="match status" value="1"/>
</dbReference>
<sequence>MNKYEVLGVVGEGAYGVVLKCRNKETNETVAIKKFKENENDDLVVRKTTLRELKMLRFLKHKNIVALKEAFRRKGRLYLVFEYVEKNLLEVLEDKPNGTDSYLVRSYIFQLCCAIHYCHKNRVVHRDIKPENLLVNTSDSEHSLRLCDFGFARILPGNGVLTEYVATRWYRAPELLLGDTRYSTAVDIWAIGCIMGELIEGQPMFPGESEIDQLYLIQKMLGPLQKHHMELFATNPRFSGLKIPEVKATQTLYLRYSGRLSKNAANFLEGVIQLCPEDRLTSEECLNHPYFEGLSLSKSIDATNSSNTVVIGAENKPVKLLNLSEKQQLEDFTSAEDDHATRRQSSSYGSARSKYRTLNHGTVKGEEKNSSLAKEKRRSGSKRRQKDEKGASGHLTNSTTLRKITDSVEDVSGVSLAVSRQQYECTAPKDDEYGDVSLNSGRRKHRKRPSKYLPKPASCGISKTKSLHGRDYVTSTNTGVFAGVGIAMVQPVSQQVLLSYQTLPRYLPHLGSASDDLKDSSSSNVVSTPCEKALEESGLISVFNNLMYPQSNYLKRPTKKARDTIEDLLDFN</sequence>
<dbReference type="FunFam" id="1.10.510.10:FF:000624">
    <property type="entry name" value="Mitogen-activated protein kinase"/>
    <property type="match status" value="1"/>
</dbReference>
<evidence type="ECO:0000256" key="12">
    <source>
        <dbReference type="SAM" id="MobiDB-lite"/>
    </source>
</evidence>
<evidence type="ECO:0000256" key="11">
    <source>
        <dbReference type="PROSITE-ProRule" id="PRU10141"/>
    </source>
</evidence>
<dbReference type="InterPro" id="IPR011009">
    <property type="entry name" value="Kinase-like_dom_sf"/>
</dbReference>
<dbReference type="PROSITE" id="PS50011">
    <property type="entry name" value="PROTEIN_KINASE_DOM"/>
    <property type="match status" value="1"/>
</dbReference>
<evidence type="ECO:0000256" key="4">
    <source>
        <dbReference type="ARBA" id="ARBA00022741"/>
    </source>
</evidence>
<keyword evidence="3" id="KW-0808">Transferase</keyword>
<keyword evidence="6 11" id="KW-0067">ATP-binding</keyword>
<proteinExistence type="inferred from homology"/>
<dbReference type="PROSITE" id="PS00108">
    <property type="entry name" value="PROTEIN_KINASE_ST"/>
    <property type="match status" value="1"/>
</dbReference>
<feature type="region of interest" description="Disordered" evidence="12">
    <location>
        <begin position="331"/>
        <end position="404"/>
    </location>
</feature>
<keyword evidence="5 14" id="KW-0418">Kinase</keyword>
<dbReference type="InterPro" id="IPR008271">
    <property type="entry name" value="Ser/Thr_kinase_AS"/>
</dbReference>
<dbReference type="InterPro" id="IPR050108">
    <property type="entry name" value="CDK"/>
</dbReference>
<feature type="binding site" evidence="11">
    <location>
        <position position="34"/>
    </location>
    <ligand>
        <name>ATP</name>
        <dbReference type="ChEBI" id="CHEBI:30616"/>
    </ligand>
</feature>
<dbReference type="EMBL" id="CCYD01000207">
    <property type="protein sequence ID" value="CEG36508.1"/>
    <property type="molecule type" value="Genomic_DNA"/>
</dbReference>
<dbReference type="GO" id="GO:0005524">
    <property type="term" value="F:ATP binding"/>
    <property type="evidence" value="ECO:0007669"/>
    <property type="project" value="UniProtKB-UniRule"/>
</dbReference>
<evidence type="ECO:0000313" key="15">
    <source>
        <dbReference type="Proteomes" id="UP000054928"/>
    </source>
</evidence>
<evidence type="ECO:0000256" key="8">
    <source>
        <dbReference type="ARBA" id="ARBA00039612"/>
    </source>
</evidence>
<keyword evidence="2" id="KW-0723">Serine/threonine-protein kinase</keyword>
<dbReference type="InterPro" id="IPR000719">
    <property type="entry name" value="Prot_kinase_dom"/>
</dbReference>
<dbReference type="SMR" id="A0A0P1A7M4"/>
<dbReference type="SMART" id="SM00220">
    <property type="entry name" value="S_TKc"/>
    <property type="match status" value="1"/>
</dbReference>
<dbReference type="RefSeq" id="XP_024572877.1">
    <property type="nucleotide sequence ID" value="XM_024721590.1"/>
</dbReference>
<feature type="region of interest" description="Disordered" evidence="12">
    <location>
        <begin position="428"/>
        <end position="460"/>
    </location>
</feature>
<dbReference type="SUPFAM" id="SSF56112">
    <property type="entry name" value="Protein kinase-like (PK-like)"/>
    <property type="match status" value="1"/>
</dbReference>
<dbReference type="AlphaFoldDB" id="A0A0P1A7M4"/>
<protein>
    <recommendedName>
        <fullName evidence="8">Cyclin-dependent kinase 2 homolog</fullName>
    </recommendedName>
    <alternativeName>
        <fullName evidence="9">Cell division control protein 2 homolog</fullName>
    </alternativeName>
    <alternativeName>
        <fullName evidence="10">cdc2-related kinase 2</fullName>
    </alternativeName>
</protein>
<dbReference type="CDD" id="cd07833">
    <property type="entry name" value="STKc_CDKL"/>
    <property type="match status" value="1"/>
</dbReference>
<accession>A0A0P1A7M4</accession>
<dbReference type="GO" id="GO:0005634">
    <property type="term" value="C:nucleus"/>
    <property type="evidence" value="ECO:0007669"/>
    <property type="project" value="TreeGrafter"/>
</dbReference>
<evidence type="ECO:0000256" key="10">
    <source>
        <dbReference type="ARBA" id="ARBA00042858"/>
    </source>
</evidence>
<evidence type="ECO:0000256" key="7">
    <source>
        <dbReference type="ARBA" id="ARBA00038543"/>
    </source>
</evidence>
<dbReference type="OMA" id="SEECLNH"/>
<comment type="subunit">
    <text evidence="7">May form a complex composed of at least the catalytic subunit CRK2 and a cyclin.</text>
</comment>
<reference evidence="15" key="1">
    <citation type="submission" date="2014-09" db="EMBL/GenBank/DDBJ databases">
        <authorList>
            <person name="Sharma Rahul"/>
            <person name="Thines Marco"/>
        </authorList>
    </citation>
    <scope>NUCLEOTIDE SEQUENCE [LARGE SCALE GENOMIC DNA]</scope>
</reference>
<comment type="similarity">
    <text evidence="1">Belongs to the protein kinase superfamily. CMGC Ser/Thr protein kinase family. CDC2/CDKX subfamily.</text>
</comment>
<dbReference type="Pfam" id="PF00069">
    <property type="entry name" value="Pkinase"/>
    <property type="match status" value="1"/>
</dbReference>
<name>A0A0P1A7M4_PLAHL</name>
<feature type="compositionally biased region" description="Basic residues" evidence="12">
    <location>
        <begin position="375"/>
        <end position="384"/>
    </location>
</feature>
<keyword evidence="4 11" id="KW-0547">Nucleotide-binding</keyword>
<evidence type="ECO:0000256" key="1">
    <source>
        <dbReference type="ARBA" id="ARBA00006485"/>
    </source>
</evidence>
<dbReference type="PANTHER" id="PTHR24056:SF111">
    <property type="entry name" value="CYCLIN-DEPENDENT KINASE-LIKE 5"/>
    <property type="match status" value="1"/>
</dbReference>
<feature type="domain" description="Protein kinase" evidence="13">
    <location>
        <begin position="4"/>
        <end position="291"/>
    </location>
</feature>
<dbReference type="GeneID" id="36398111"/>
<evidence type="ECO:0000256" key="2">
    <source>
        <dbReference type="ARBA" id="ARBA00022527"/>
    </source>
</evidence>
<evidence type="ECO:0000256" key="9">
    <source>
        <dbReference type="ARBA" id="ARBA00041902"/>
    </source>
</evidence>
<dbReference type="OrthoDB" id="548217at2759"/>
<dbReference type="PROSITE" id="PS00107">
    <property type="entry name" value="PROTEIN_KINASE_ATP"/>
    <property type="match status" value="1"/>
</dbReference>
<evidence type="ECO:0000256" key="3">
    <source>
        <dbReference type="ARBA" id="ARBA00022679"/>
    </source>
</evidence>
<dbReference type="InterPro" id="IPR017441">
    <property type="entry name" value="Protein_kinase_ATP_BS"/>
</dbReference>
<feature type="compositionally biased region" description="Basic residues" evidence="12">
    <location>
        <begin position="441"/>
        <end position="450"/>
    </location>
</feature>
<dbReference type="PANTHER" id="PTHR24056">
    <property type="entry name" value="CELL DIVISION PROTEIN KINASE"/>
    <property type="match status" value="1"/>
</dbReference>
<dbReference type="FunFam" id="3.30.200.20:FF:000171">
    <property type="entry name" value="Putative cyclin-dependent kinase-like 5"/>
    <property type="match status" value="1"/>
</dbReference>
<keyword evidence="15" id="KW-1185">Reference proteome</keyword>
<evidence type="ECO:0000256" key="6">
    <source>
        <dbReference type="ARBA" id="ARBA00022840"/>
    </source>
</evidence>
<dbReference type="Gene3D" id="1.10.510.10">
    <property type="entry name" value="Transferase(Phosphotransferase) domain 1"/>
    <property type="match status" value="1"/>
</dbReference>
<dbReference type="GO" id="GO:0004674">
    <property type="term" value="F:protein serine/threonine kinase activity"/>
    <property type="evidence" value="ECO:0007669"/>
    <property type="project" value="UniProtKB-KW"/>
</dbReference>
<organism evidence="14 15">
    <name type="scientific">Plasmopara halstedii</name>
    <name type="common">Downy mildew of sunflower</name>
    <dbReference type="NCBI Taxonomy" id="4781"/>
    <lineage>
        <taxon>Eukaryota</taxon>
        <taxon>Sar</taxon>
        <taxon>Stramenopiles</taxon>
        <taxon>Oomycota</taxon>
        <taxon>Peronosporomycetes</taxon>
        <taxon>Peronosporales</taxon>
        <taxon>Peronosporaceae</taxon>
        <taxon>Plasmopara</taxon>
    </lineage>
</organism>
<dbReference type="Proteomes" id="UP000054928">
    <property type="component" value="Unassembled WGS sequence"/>
</dbReference>